<dbReference type="GO" id="GO:0007218">
    <property type="term" value="P:neuropeptide signaling pathway"/>
    <property type="evidence" value="ECO:0007669"/>
    <property type="project" value="UniProtKB-KW"/>
</dbReference>
<evidence type="ECO:0000256" key="8">
    <source>
        <dbReference type="ARBA" id="ARBA00023320"/>
    </source>
</evidence>
<keyword evidence="10" id="KW-1133">Transmembrane helix</keyword>
<dbReference type="GO" id="GO:0030141">
    <property type="term" value="C:secretory granule"/>
    <property type="evidence" value="ECO:0007669"/>
    <property type="project" value="TreeGrafter"/>
</dbReference>
<evidence type="ECO:0000259" key="11">
    <source>
        <dbReference type="PROSITE" id="PS00861"/>
    </source>
</evidence>
<evidence type="ECO:0000256" key="10">
    <source>
        <dbReference type="SAM" id="Phobius"/>
    </source>
</evidence>
<keyword evidence="7" id="KW-0732">Signal</keyword>
<dbReference type="Proteomes" id="UP000034805">
    <property type="component" value="Unassembled WGS sequence"/>
</dbReference>
<keyword evidence="4" id="KW-0964">Secreted</keyword>
<dbReference type="PANTHER" id="PTHR16839">
    <property type="entry name" value="GALANIN"/>
    <property type="match status" value="1"/>
</dbReference>
<dbReference type="AlphaFoldDB" id="A0A0P7XMF6"/>
<evidence type="ECO:0000313" key="12">
    <source>
        <dbReference type="EMBL" id="KPP77996.1"/>
    </source>
</evidence>
<dbReference type="PANTHER" id="PTHR16839:SF1">
    <property type="entry name" value="GALANIN PEPTIDES"/>
    <property type="match status" value="1"/>
</dbReference>
<feature type="region of interest" description="Disordered" evidence="9">
    <location>
        <begin position="1"/>
        <end position="28"/>
    </location>
</feature>
<sequence length="272" mass="29824">MDLSRNSTRTEEAYSARGCPERRVTGVQSGTTFPPEITFLTVKSCDHCKSLNLSFGFAKRLMDFNKALSAIDERTVKLARILDDKHSKELDSGIQEGESIQPEEGEPEKDAYQAELGPPSGSQSKTSLGSTQGDAEMEKPTAQKRDTKKQKTHKMQKSIGVLCVFLLLCAALSETIGLVIAAKEKRGWTLNSAGYLLGPHAIDSHRTLSDKQGFGGKRDLPMEEDFKSGPLRIADENVIHTIIDFLSYLKLKEMGALDNLSSSLTSDETAQP</sequence>
<comment type="caution">
    <text evidence="12">The sequence shown here is derived from an EMBL/GenBank/DDBJ whole genome shotgun (WGS) entry which is preliminary data.</text>
</comment>
<feature type="domain" description="Galanin" evidence="11">
    <location>
        <begin position="187"/>
        <end position="199"/>
    </location>
</feature>
<gene>
    <name evidence="12" type="ORF">Z043_102540</name>
</gene>
<dbReference type="GO" id="GO:0005184">
    <property type="term" value="F:neuropeptide hormone activity"/>
    <property type="evidence" value="ECO:0007669"/>
    <property type="project" value="TreeGrafter"/>
</dbReference>
<dbReference type="Pfam" id="PF06540">
    <property type="entry name" value="GMAP"/>
    <property type="match status" value="1"/>
</dbReference>
<reference evidence="12 13" key="1">
    <citation type="submission" date="2015-08" db="EMBL/GenBank/DDBJ databases">
        <title>The genome of the Asian arowana (Scleropages formosus).</title>
        <authorList>
            <person name="Tan M.H."/>
            <person name="Gan H.M."/>
            <person name="Croft L.J."/>
            <person name="Austin C.M."/>
        </authorList>
    </citation>
    <scope>NUCLEOTIDE SEQUENCE [LARGE SCALE GENOMIC DNA]</scope>
    <source>
        <strain evidence="12">Aro1</strain>
    </source>
</reference>
<evidence type="ECO:0000313" key="13">
    <source>
        <dbReference type="Proteomes" id="UP000034805"/>
    </source>
</evidence>
<dbReference type="STRING" id="113540.ENSSFOP00015032894"/>
<dbReference type="InterPro" id="IPR008174">
    <property type="entry name" value="Galanin"/>
</dbReference>
<dbReference type="GO" id="GO:0005615">
    <property type="term" value="C:extracellular space"/>
    <property type="evidence" value="ECO:0007669"/>
    <property type="project" value="TreeGrafter"/>
</dbReference>
<evidence type="ECO:0000256" key="2">
    <source>
        <dbReference type="ARBA" id="ARBA00006871"/>
    </source>
</evidence>
<protein>
    <recommendedName>
        <fullName evidence="3">Galanin peptides</fullName>
    </recommendedName>
</protein>
<evidence type="ECO:0000256" key="3">
    <source>
        <dbReference type="ARBA" id="ARBA00019079"/>
    </source>
</evidence>
<keyword evidence="10" id="KW-0472">Membrane</keyword>
<dbReference type="PROSITE" id="PS00861">
    <property type="entry name" value="GALANIN"/>
    <property type="match status" value="1"/>
</dbReference>
<name>A0A0P7XMF6_SCLFO</name>
<feature type="compositionally biased region" description="Basic and acidic residues" evidence="9">
    <location>
        <begin position="8"/>
        <end position="24"/>
    </location>
</feature>
<feature type="transmembrane region" description="Helical" evidence="10">
    <location>
        <begin position="159"/>
        <end position="182"/>
    </location>
</feature>
<comment type="similarity">
    <text evidence="2">Belongs to the galanin family.</text>
</comment>
<dbReference type="InterPro" id="IPR008175">
    <property type="entry name" value="Galanin_pre"/>
</dbReference>
<evidence type="ECO:0000256" key="4">
    <source>
        <dbReference type="ARBA" id="ARBA00022525"/>
    </source>
</evidence>
<feature type="compositionally biased region" description="Basic and acidic residues" evidence="9">
    <location>
        <begin position="136"/>
        <end position="145"/>
    </location>
</feature>
<evidence type="ECO:0000256" key="1">
    <source>
        <dbReference type="ARBA" id="ARBA00004613"/>
    </source>
</evidence>
<dbReference type="Pfam" id="PF01296">
    <property type="entry name" value="Galanin"/>
    <property type="match status" value="1"/>
</dbReference>
<dbReference type="GO" id="GO:0031763">
    <property type="term" value="F:galanin receptor binding"/>
    <property type="evidence" value="ECO:0007669"/>
    <property type="project" value="TreeGrafter"/>
</dbReference>
<evidence type="ECO:0000256" key="6">
    <source>
        <dbReference type="ARBA" id="ARBA00022702"/>
    </source>
</evidence>
<evidence type="ECO:0000256" key="5">
    <source>
        <dbReference type="ARBA" id="ARBA00022685"/>
    </source>
</evidence>
<accession>A0A0P7XMF6</accession>
<dbReference type="PRINTS" id="PR00273">
    <property type="entry name" value="GALANIN"/>
</dbReference>
<feature type="region of interest" description="Disordered" evidence="9">
    <location>
        <begin position="88"/>
        <end position="151"/>
    </location>
</feature>
<feature type="compositionally biased region" description="Polar residues" evidence="9">
    <location>
        <begin position="120"/>
        <end position="133"/>
    </location>
</feature>
<evidence type="ECO:0000256" key="7">
    <source>
        <dbReference type="ARBA" id="ARBA00022729"/>
    </source>
</evidence>
<comment type="subcellular location">
    <subcellularLocation>
        <location evidence="1">Secreted</location>
    </subcellularLocation>
</comment>
<keyword evidence="6" id="KW-0372">Hormone</keyword>
<dbReference type="EMBL" id="JARO02000597">
    <property type="protein sequence ID" value="KPP77996.1"/>
    <property type="molecule type" value="Genomic_DNA"/>
</dbReference>
<keyword evidence="10" id="KW-0812">Transmembrane</keyword>
<evidence type="ECO:0000256" key="9">
    <source>
        <dbReference type="SAM" id="MobiDB-lite"/>
    </source>
</evidence>
<organism evidence="12 13">
    <name type="scientific">Scleropages formosus</name>
    <name type="common">Asian bonytongue</name>
    <name type="synonym">Osteoglossum formosum</name>
    <dbReference type="NCBI Taxonomy" id="113540"/>
    <lineage>
        <taxon>Eukaryota</taxon>
        <taxon>Metazoa</taxon>
        <taxon>Chordata</taxon>
        <taxon>Craniata</taxon>
        <taxon>Vertebrata</taxon>
        <taxon>Euteleostomi</taxon>
        <taxon>Actinopterygii</taxon>
        <taxon>Neopterygii</taxon>
        <taxon>Teleostei</taxon>
        <taxon>Osteoglossocephala</taxon>
        <taxon>Osteoglossomorpha</taxon>
        <taxon>Osteoglossiformes</taxon>
        <taxon>Osteoglossidae</taxon>
        <taxon>Scleropages</taxon>
    </lineage>
</organism>
<keyword evidence="5" id="KW-0165">Cleavage on pair of basic residues</keyword>
<proteinExistence type="inferred from homology"/>
<dbReference type="InterPro" id="IPR013068">
    <property type="entry name" value="GMAP"/>
</dbReference>
<dbReference type="SMART" id="SM00071">
    <property type="entry name" value="Galanin"/>
    <property type="match status" value="1"/>
</dbReference>
<keyword evidence="8" id="KW-0527">Neuropeptide</keyword>